<accession>B4S8H0</accession>
<dbReference type="KEGG" id="paa:Paes_1332"/>
<dbReference type="HOGENOM" id="CLU_2918966_0_0_10"/>
<protein>
    <submittedName>
        <fullName evidence="1">Uncharacterized protein</fullName>
    </submittedName>
</protein>
<sequence>MKERLPATAAAPEAGKQLVSACDEAGISVQALQDGSPKCECTDLRKRLALEYVLELGTACA</sequence>
<dbReference type="EMBL" id="CP001108">
    <property type="protein sequence ID" value="ACF46357.1"/>
    <property type="molecule type" value="Genomic_DNA"/>
</dbReference>
<keyword evidence="2" id="KW-1185">Reference proteome</keyword>
<name>B4S8H0_PROA2</name>
<evidence type="ECO:0000313" key="2">
    <source>
        <dbReference type="Proteomes" id="UP000002725"/>
    </source>
</evidence>
<gene>
    <name evidence="1" type="ordered locus">Paes_1332</name>
</gene>
<dbReference type="Proteomes" id="UP000002725">
    <property type="component" value="Chromosome"/>
</dbReference>
<dbReference type="AlphaFoldDB" id="B4S8H0"/>
<reference evidence="1" key="1">
    <citation type="submission" date="2008-06" db="EMBL/GenBank/DDBJ databases">
        <title>Complete sequence of chromosome of Prosthecochloris aestuarii DSM 271.</title>
        <authorList>
            <consortium name="US DOE Joint Genome Institute"/>
            <person name="Lucas S."/>
            <person name="Copeland A."/>
            <person name="Lapidus A."/>
            <person name="Glavina del Rio T."/>
            <person name="Dalin E."/>
            <person name="Tice H."/>
            <person name="Bruce D."/>
            <person name="Goodwin L."/>
            <person name="Pitluck S."/>
            <person name="Schmutz J."/>
            <person name="Larimer F."/>
            <person name="Land M."/>
            <person name="Hauser L."/>
            <person name="Kyrpides N."/>
            <person name="Anderson I."/>
            <person name="Liu Z."/>
            <person name="Li T."/>
            <person name="Zhao F."/>
            <person name="Overmann J."/>
            <person name="Bryant D.A."/>
            <person name="Richardson P."/>
        </authorList>
    </citation>
    <scope>NUCLEOTIDE SEQUENCE [LARGE SCALE GENOMIC DNA]</scope>
    <source>
        <strain evidence="1">DSM 271</strain>
    </source>
</reference>
<dbReference type="RefSeq" id="WP_012505891.1">
    <property type="nucleotide sequence ID" value="NC_011059.1"/>
</dbReference>
<organism evidence="1 2">
    <name type="scientific">Prosthecochloris aestuarii (strain DSM 271 / SK 413)</name>
    <dbReference type="NCBI Taxonomy" id="290512"/>
    <lineage>
        <taxon>Bacteria</taxon>
        <taxon>Pseudomonadati</taxon>
        <taxon>Chlorobiota</taxon>
        <taxon>Chlorobiia</taxon>
        <taxon>Chlorobiales</taxon>
        <taxon>Chlorobiaceae</taxon>
        <taxon>Prosthecochloris</taxon>
    </lineage>
</organism>
<evidence type="ECO:0000313" key="1">
    <source>
        <dbReference type="EMBL" id="ACF46357.1"/>
    </source>
</evidence>
<proteinExistence type="predicted"/>